<evidence type="ECO:0000259" key="4">
    <source>
        <dbReference type="PROSITE" id="PS50043"/>
    </source>
</evidence>
<keyword evidence="1" id="KW-0805">Transcription regulation</keyword>
<dbReference type="PANTHER" id="PTHR44688">
    <property type="entry name" value="DNA-BINDING TRANSCRIPTIONAL ACTIVATOR DEVR_DOSR"/>
    <property type="match status" value="1"/>
</dbReference>
<dbReference type="InterPro" id="IPR016032">
    <property type="entry name" value="Sig_transdc_resp-reg_C-effctor"/>
</dbReference>
<reference evidence="6" key="1">
    <citation type="journal article" date="2019" name="Int. J. Syst. Evol. Microbiol.">
        <title>The Global Catalogue of Microorganisms (GCM) 10K type strain sequencing project: providing services to taxonomists for standard genome sequencing and annotation.</title>
        <authorList>
            <consortium name="The Broad Institute Genomics Platform"/>
            <consortium name="The Broad Institute Genome Sequencing Center for Infectious Disease"/>
            <person name="Wu L."/>
            <person name="Ma J."/>
        </authorList>
    </citation>
    <scope>NUCLEOTIDE SEQUENCE [LARGE SCALE GENOMIC DNA]</scope>
    <source>
        <strain evidence="6">JCM 4733</strain>
    </source>
</reference>
<evidence type="ECO:0000256" key="1">
    <source>
        <dbReference type="ARBA" id="ARBA00023015"/>
    </source>
</evidence>
<dbReference type="SUPFAM" id="SSF46894">
    <property type="entry name" value="C-terminal effector domain of the bipartite response regulators"/>
    <property type="match status" value="1"/>
</dbReference>
<keyword evidence="2" id="KW-0238">DNA-binding</keyword>
<dbReference type="CDD" id="cd06170">
    <property type="entry name" value="LuxR_C_like"/>
    <property type="match status" value="1"/>
</dbReference>
<name>A0ABQ3D8X9_9ACTN</name>
<organism evidence="5 6">
    <name type="scientific">Streptomyces canarius</name>
    <dbReference type="NCBI Taxonomy" id="285453"/>
    <lineage>
        <taxon>Bacteria</taxon>
        <taxon>Bacillati</taxon>
        <taxon>Actinomycetota</taxon>
        <taxon>Actinomycetes</taxon>
        <taxon>Kitasatosporales</taxon>
        <taxon>Streptomycetaceae</taxon>
        <taxon>Streptomyces</taxon>
    </lineage>
</organism>
<dbReference type="EMBL" id="BMVN01000061">
    <property type="protein sequence ID" value="GHA67302.1"/>
    <property type="molecule type" value="Genomic_DNA"/>
</dbReference>
<dbReference type="PROSITE" id="PS50043">
    <property type="entry name" value="HTH_LUXR_2"/>
    <property type="match status" value="1"/>
</dbReference>
<keyword evidence="3" id="KW-0804">Transcription</keyword>
<feature type="domain" description="HTH luxR-type" evidence="4">
    <location>
        <begin position="140"/>
        <end position="206"/>
    </location>
</feature>
<accession>A0ABQ3D8X9</accession>
<evidence type="ECO:0000256" key="2">
    <source>
        <dbReference type="ARBA" id="ARBA00023125"/>
    </source>
</evidence>
<dbReference type="Pfam" id="PF00196">
    <property type="entry name" value="GerE"/>
    <property type="match status" value="1"/>
</dbReference>
<dbReference type="PRINTS" id="PR00038">
    <property type="entry name" value="HTHLUXR"/>
</dbReference>
<evidence type="ECO:0000313" key="6">
    <source>
        <dbReference type="Proteomes" id="UP000653644"/>
    </source>
</evidence>
<dbReference type="PANTHER" id="PTHR44688:SF16">
    <property type="entry name" value="DNA-BINDING TRANSCRIPTIONAL ACTIVATOR DEVR_DOSR"/>
    <property type="match status" value="1"/>
</dbReference>
<keyword evidence="6" id="KW-1185">Reference proteome</keyword>
<protein>
    <submittedName>
        <fullName evidence="5">Helix-turn-helix transcriptional regulator</fullName>
    </submittedName>
</protein>
<dbReference type="Gene3D" id="3.40.50.2300">
    <property type="match status" value="1"/>
</dbReference>
<dbReference type="RefSeq" id="WP_189894491.1">
    <property type="nucleotide sequence ID" value="NZ_BMVN01000061.1"/>
</dbReference>
<evidence type="ECO:0000256" key="3">
    <source>
        <dbReference type="ARBA" id="ARBA00023163"/>
    </source>
</evidence>
<sequence length="208" mass="22194">MGSPLSLCVVALDPLLEAGAVSALSGVPDFTLVKPEEEADVAVVILDRVDRRELDLVASAGAGPHRPALVVIASDMSPGEAADAIGAGARGLLRRHEVDADRLARTVRTVAGGDCTVPPDLIDGLLDRGAEEADAYPAVRGRGPDWGLDERERAVLRMVADGRETDEIARELCYSPRTVTTVVRDITQRFRLRNRAHAVAYALRTGLL</sequence>
<gene>
    <name evidence="5" type="ORF">GCM10010345_83700</name>
</gene>
<dbReference type="InterPro" id="IPR000792">
    <property type="entry name" value="Tscrpt_reg_LuxR_C"/>
</dbReference>
<dbReference type="Proteomes" id="UP000653644">
    <property type="component" value="Unassembled WGS sequence"/>
</dbReference>
<proteinExistence type="predicted"/>
<evidence type="ECO:0000313" key="5">
    <source>
        <dbReference type="EMBL" id="GHA67302.1"/>
    </source>
</evidence>
<comment type="caution">
    <text evidence="5">The sequence shown here is derived from an EMBL/GenBank/DDBJ whole genome shotgun (WGS) entry which is preliminary data.</text>
</comment>
<dbReference type="SMART" id="SM00421">
    <property type="entry name" value="HTH_LUXR"/>
    <property type="match status" value="1"/>
</dbReference>